<name>A0A1R4EHE7_9GAMM</name>
<dbReference type="EMBL" id="FUGD01000109">
    <property type="protein sequence ID" value="SJM37870.1"/>
    <property type="molecule type" value="Genomic_DNA"/>
</dbReference>
<dbReference type="PANTHER" id="PTHR11669:SF8">
    <property type="entry name" value="DNA POLYMERASE III SUBUNIT DELTA"/>
    <property type="match status" value="1"/>
</dbReference>
<dbReference type="Proteomes" id="UP000188169">
    <property type="component" value="Unassembled WGS sequence"/>
</dbReference>
<dbReference type="GO" id="GO:0009360">
    <property type="term" value="C:DNA polymerase III complex"/>
    <property type="evidence" value="ECO:0007669"/>
    <property type="project" value="TreeGrafter"/>
</dbReference>
<dbReference type="GO" id="GO:0006261">
    <property type="term" value="P:DNA-templated DNA replication"/>
    <property type="evidence" value="ECO:0007669"/>
    <property type="project" value="TreeGrafter"/>
</dbReference>
<evidence type="ECO:0000256" key="4">
    <source>
        <dbReference type="SAM" id="MobiDB-lite"/>
    </source>
</evidence>
<dbReference type="Pfam" id="PF13177">
    <property type="entry name" value="DNA_pol3_delta2"/>
    <property type="match status" value="1"/>
</dbReference>
<dbReference type="SUPFAM" id="SSF52540">
    <property type="entry name" value="P-loop containing nucleoside triphosphate hydrolases"/>
    <property type="match status" value="1"/>
</dbReference>
<organism evidence="5 6">
    <name type="scientific">Psychrobacter pasteurii</name>
    <dbReference type="NCBI Taxonomy" id="1945520"/>
    <lineage>
        <taxon>Bacteria</taxon>
        <taxon>Pseudomonadati</taxon>
        <taxon>Pseudomonadota</taxon>
        <taxon>Gammaproteobacteria</taxon>
        <taxon>Moraxellales</taxon>
        <taxon>Moraxellaceae</taxon>
        <taxon>Psychrobacter</taxon>
    </lineage>
</organism>
<protein>
    <recommendedName>
        <fullName evidence="1">DNA-directed DNA polymerase</fullName>
        <ecNumber evidence="1">2.7.7.7</ecNumber>
    </recommendedName>
</protein>
<dbReference type="RefSeq" id="WP_077449246.1">
    <property type="nucleotide sequence ID" value="NZ_FUGD01000109.1"/>
</dbReference>
<feature type="compositionally biased region" description="Basic residues" evidence="4">
    <location>
        <begin position="116"/>
        <end position="130"/>
    </location>
</feature>
<evidence type="ECO:0000256" key="3">
    <source>
        <dbReference type="ARBA" id="ARBA00049244"/>
    </source>
</evidence>
<dbReference type="GO" id="GO:0003887">
    <property type="term" value="F:DNA-directed DNA polymerase activity"/>
    <property type="evidence" value="ECO:0007669"/>
    <property type="project" value="UniProtKB-KW"/>
</dbReference>
<dbReference type="InterPro" id="IPR050238">
    <property type="entry name" value="DNA_Rep/Repair_Clamp_Loader"/>
</dbReference>
<keyword evidence="5" id="KW-0808">Transferase</keyword>
<gene>
    <name evidence="5" type="primary">holB</name>
    <name evidence="5" type="ORF">A1019T_01855</name>
</gene>
<dbReference type="EC" id="2.7.7.7" evidence="1"/>
<evidence type="ECO:0000256" key="2">
    <source>
        <dbReference type="ARBA" id="ARBA00022932"/>
    </source>
</evidence>
<dbReference type="InterPro" id="IPR027417">
    <property type="entry name" value="P-loop_NTPase"/>
</dbReference>
<keyword evidence="2" id="KW-0239">DNA-directed DNA polymerase</keyword>
<evidence type="ECO:0000313" key="6">
    <source>
        <dbReference type="Proteomes" id="UP000188169"/>
    </source>
</evidence>
<reference evidence="6" key="1">
    <citation type="submission" date="2017-02" db="EMBL/GenBank/DDBJ databases">
        <authorList>
            <person name="Mornico D."/>
        </authorList>
    </citation>
    <scope>NUCLEOTIDE SEQUENCE [LARGE SCALE GENOMIC DNA]</scope>
</reference>
<evidence type="ECO:0000313" key="5">
    <source>
        <dbReference type="EMBL" id="SJM37870.1"/>
    </source>
</evidence>
<comment type="catalytic activity">
    <reaction evidence="3">
        <text>DNA(n) + a 2'-deoxyribonucleoside 5'-triphosphate = DNA(n+1) + diphosphate</text>
        <dbReference type="Rhea" id="RHEA:22508"/>
        <dbReference type="Rhea" id="RHEA-COMP:17339"/>
        <dbReference type="Rhea" id="RHEA-COMP:17340"/>
        <dbReference type="ChEBI" id="CHEBI:33019"/>
        <dbReference type="ChEBI" id="CHEBI:61560"/>
        <dbReference type="ChEBI" id="CHEBI:173112"/>
        <dbReference type="EC" id="2.7.7.7"/>
    </reaction>
</comment>
<proteinExistence type="predicted"/>
<evidence type="ECO:0000256" key="1">
    <source>
        <dbReference type="ARBA" id="ARBA00012417"/>
    </source>
</evidence>
<feature type="region of interest" description="Disordered" evidence="4">
    <location>
        <begin position="105"/>
        <end position="135"/>
    </location>
</feature>
<dbReference type="PANTHER" id="PTHR11669">
    <property type="entry name" value="REPLICATION FACTOR C / DNA POLYMERASE III GAMMA-TAU SUBUNIT"/>
    <property type="match status" value="1"/>
</dbReference>
<dbReference type="AlphaFoldDB" id="A0A1R4EHE7"/>
<accession>A0A1R4EHE7</accession>
<dbReference type="STRING" id="1945520.A1019T_01855"/>
<keyword evidence="5" id="KW-0548">Nucleotidyltransferase</keyword>
<keyword evidence="6" id="KW-1185">Reference proteome</keyword>
<sequence length="382" mass="42781">MKQQASLDESIYFAPILPWQQSVWDNLISRYERLPHGLLFAGMQGIGKRAFVWRFVAWLLCDNRLQTLGSTNQQGACGHCQSCQWLESGTHPDLQVLPLSSLPVAQDSEPKEPVKKGKSAAKSSQKKKRAVASEPAKTSIKVDDIRELQPFISQGSSGRRVCVIDNADMMTVAAANALLKTLEEPREGIHLLLITDWPTKLLPTIKSRVQQVAVDQIQLDRVKAYISDYIQSNKVVEYANGSQLSTQIEQALKLANGAPLAAIDMLGSDWYKFRDTWIKVWLALRVGKRSSTAASDYWQKNLSIEDFIKLSEFMLMDFSRQSLGLKPLQSDLELSGYVSINELSLDSIQQVMSLIEDIKLSSYQNVQDKMAYDRLLSGLAAL</sequence>
<dbReference type="Gene3D" id="3.40.50.300">
    <property type="entry name" value="P-loop containing nucleotide triphosphate hydrolases"/>
    <property type="match status" value="1"/>
</dbReference>
<dbReference type="OrthoDB" id="9811073at2"/>